<proteinExistence type="predicted"/>
<dbReference type="EMBL" id="BGZK01000459">
    <property type="protein sequence ID" value="GBP44814.1"/>
    <property type="molecule type" value="Genomic_DNA"/>
</dbReference>
<sequence>MNFVNNESATIAGRSRVVKASKSTNGHYQNRKCARANERKTDACVSITRRTIYHNFMALSFFTVTAKPARASGAKGAKIKSIVHKFNVYFGRVPFRRAPPPYRHLAPPDRTLDTCALVSPEYQRPLRCAGSERLSENSDDPLSSVIPQPPLSPPPTIHSCLPQISFCDSIFIPKKSAYA</sequence>
<dbReference type="Proteomes" id="UP000299102">
    <property type="component" value="Unassembled WGS sequence"/>
</dbReference>
<comment type="caution">
    <text evidence="1">The sequence shown here is derived from an EMBL/GenBank/DDBJ whole genome shotgun (WGS) entry which is preliminary data.</text>
</comment>
<organism evidence="1 2">
    <name type="scientific">Eumeta variegata</name>
    <name type="common">Bagworm moth</name>
    <name type="synonym">Eumeta japonica</name>
    <dbReference type="NCBI Taxonomy" id="151549"/>
    <lineage>
        <taxon>Eukaryota</taxon>
        <taxon>Metazoa</taxon>
        <taxon>Ecdysozoa</taxon>
        <taxon>Arthropoda</taxon>
        <taxon>Hexapoda</taxon>
        <taxon>Insecta</taxon>
        <taxon>Pterygota</taxon>
        <taxon>Neoptera</taxon>
        <taxon>Endopterygota</taxon>
        <taxon>Lepidoptera</taxon>
        <taxon>Glossata</taxon>
        <taxon>Ditrysia</taxon>
        <taxon>Tineoidea</taxon>
        <taxon>Psychidae</taxon>
        <taxon>Oiketicinae</taxon>
        <taxon>Eumeta</taxon>
    </lineage>
</organism>
<accession>A0A4C1W3R9</accession>
<name>A0A4C1W3R9_EUMVA</name>
<reference evidence="1 2" key="1">
    <citation type="journal article" date="2019" name="Commun. Biol.">
        <title>The bagworm genome reveals a unique fibroin gene that provides high tensile strength.</title>
        <authorList>
            <person name="Kono N."/>
            <person name="Nakamura H."/>
            <person name="Ohtoshi R."/>
            <person name="Tomita M."/>
            <person name="Numata K."/>
            <person name="Arakawa K."/>
        </authorList>
    </citation>
    <scope>NUCLEOTIDE SEQUENCE [LARGE SCALE GENOMIC DNA]</scope>
</reference>
<gene>
    <name evidence="1" type="ORF">EVAR_75682_1</name>
</gene>
<protein>
    <submittedName>
        <fullName evidence="1">Uncharacterized protein</fullName>
    </submittedName>
</protein>
<keyword evidence="2" id="KW-1185">Reference proteome</keyword>
<evidence type="ECO:0000313" key="1">
    <source>
        <dbReference type="EMBL" id="GBP44814.1"/>
    </source>
</evidence>
<evidence type="ECO:0000313" key="2">
    <source>
        <dbReference type="Proteomes" id="UP000299102"/>
    </source>
</evidence>
<dbReference type="AlphaFoldDB" id="A0A4C1W3R9"/>